<dbReference type="KEGG" id="lip:LI0469"/>
<proteinExistence type="predicted"/>
<dbReference type="eggNOG" id="COG2230">
    <property type="taxonomic scope" value="Bacteria"/>
</dbReference>
<dbReference type="EMBL" id="AM180252">
    <property type="protein sequence ID" value="CAJ54523.1"/>
    <property type="molecule type" value="Genomic_DNA"/>
</dbReference>
<dbReference type="InterPro" id="IPR029063">
    <property type="entry name" value="SAM-dependent_MTases_sf"/>
</dbReference>
<dbReference type="AlphaFoldDB" id="Q1MR53"/>
<dbReference type="HOGENOM" id="CLU_019444_0_0_7"/>
<sequence>MYNVLSQLYNYQAELNIWQCDTPKIFNYSDGDEIEDRLYTILKQVEDKSILSDELQTFQKDWATTYHLSASRANLLRPIEKTLLKDATVLELGCGCGGITRYLAETCAHVCSVEGSQRRASITALRCQDLTNITIISDSIYDLSPKIGSFDIVTLIGVLEYARLFGGEYAETRLLKKACSFLKPGGALIIAIENKLGLKYIAGIPEEHLGTSWTGVMDGYTSDGIVTFNRKELEDLLIQTGFSQLQQFIPLPDYKLPTTVLHPEGIVAEEKEFQRAPLIAASSRSFEEKPLFNIQQVWKGICNTNMLANMADSLCFIAWKTYESDKTIHSWPKNILASHYGTFIQKQYAKETQFIRSDDGIQVLRRHLIPGLQKPNAIFSQLLEEEPYIKGELLIEKVRQLMVKYNWTIEQIAAVLQPWFSWLCSQCIPGTTDLPAELQDIAPFNVVLDKDGAINPIDIEWTSIQSIPLLTMLVRTLSSTFIRIGQVAPPATNVPLKIIPLLHQTICILYKPISMDSIHAAWEDTENKVTCYLGVDCPWETMIHAELSVIPNMPLSMIQSLKTDLCSLSEENKNLREELTSCYNSRSWKLTKPLRFFSNKLHNYRAVIKNFFTFNMLLFIIITY</sequence>
<keyword evidence="2" id="KW-1185">Reference proteome</keyword>
<name>Q1MR53_LAWIP</name>
<dbReference type="PANTHER" id="PTHR43861:SF6">
    <property type="entry name" value="METHYLTRANSFERASE TYPE 11"/>
    <property type="match status" value="1"/>
</dbReference>
<gene>
    <name evidence="1" type="ordered locus">LI0469</name>
</gene>
<protein>
    <submittedName>
        <fullName evidence="1">Uncharacterized protein</fullName>
    </submittedName>
</protein>
<dbReference type="CDD" id="cd02440">
    <property type="entry name" value="AdoMet_MTases"/>
    <property type="match status" value="1"/>
</dbReference>
<reference evidence="1 2" key="1">
    <citation type="submission" date="2005-11" db="EMBL/GenBank/DDBJ databases">
        <title>The complete genome sequence of Lawsonia intracellularis: the causative agent of proliferative enteropathy.</title>
        <authorList>
            <person name="Kaur K."/>
            <person name="Zhang Q."/>
            <person name="Beckler D."/>
            <person name="Munir S."/>
            <person name="Li L."/>
            <person name="Kinsley K."/>
            <person name="Herron L."/>
            <person name="Peterson A."/>
            <person name="May B."/>
            <person name="Singh S."/>
            <person name="Gebhart C."/>
            <person name="Kapur V."/>
        </authorList>
    </citation>
    <scope>NUCLEOTIDE SEQUENCE [LARGE SCALE GENOMIC DNA]</scope>
    <source>
        <strain evidence="1 2">PHE/MN1-00</strain>
    </source>
</reference>
<dbReference type="Proteomes" id="UP000002430">
    <property type="component" value="Chromosome"/>
</dbReference>
<evidence type="ECO:0000313" key="2">
    <source>
        <dbReference type="Proteomes" id="UP000002430"/>
    </source>
</evidence>
<dbReference type="SUPFAM" id="SSF53335">
    <property type="entry name" value="S-adenosyl-L-methionine-dependent methyltransferases"/>
    <property type="match status" value="1"/>
</dbReference>
<accession>Q1MR53</accession>
<dbReference type="Gene3D" id="3.40.50.150">
    <property type="entry name" value="Vaccinia Virus protein VP39"/>
    <property type="match status" value="1"/>
</dbReference>
<dbReference type="RefSeq" id="WP_011526553.1">
    <property type="nucleotide sequence ID" value="NC_008011.1"/>
</dbReference>
<dbReference type="STRING" id="363253.LI0469"/>
<evidence type="ECO:0000313" key="1">
    <source>
        <dbReference type="EMBL" id="CAJ54523.1"/>
    </source>
</evidence>
<dbReference type="Pfam" id="PF13489">
    <property type="entry name" value="Methyltransf_23"/>
    <property type="match status" value="1"/>
</dbReference>
<dbReference type="OrthoDB" id="9816564at2"/>
<organism evidence="1 2">
    <name type="scientific">Lawsonia intracellularis (strain PHE/MN1-00)</name>
    <dbReference type="NCBI Taxonomy" id="363253"/>
    <lineage>
        <taxon>Bacteria</taxon>
        <taxon>Pseudomonadati</taxon>
        <taxon>Thermodesulfobacteriota</taxon>
        <taxon>Desulfovibrionia</taxon>
        <taxon>Desulfovibrionales</taxon>
        <taxon>Desulfovibrionaceae</taxon>
        <taxon>Lawsonia</taxon>
    </lineage>
</organism>
<dbReference type="PANTHER" id="PTHR43861">
    <property type="entry name" value="TRANS-ACONITATE 2-METHYLTRANSFERASE-RELATED"/>
    <property type="match status" value="1"/>
</dbReference>